<dbReference type="EMBL" id="MN740668">
    <property type="protein sequence ID" value="QHU06844.1"/>
    <property type="molecule type" value="Genomic_DNA"/>
</dbReference>
<reference evidence="1" key="1">
    <citation type="journal article" date="2020" name="Nature">
        <title>Giant virus diversity and host interactions through global metagenomics.</title>
        <authorList>
            <person name="Schulz F."/>
            <person name="Roux S."/>
            <person name="Paez-Espino D."/>
            <person name="Jungbluth S."/>
            <person name="Walsh D.A."/>
            <person name="Denef V.J."/>
            <person name="McMahon K.D."/>
            <person name="Konstantinidis K.T."/>
            <person name="Eloe-Fadrosh E.A."/>
            <person name="Kyrpides N.C."/>
            <person name="Woyke T."/>
        </authorList>
    </citation>
    <scope>NUCLEOTIDE SEQUENCE</scope>
    <source>
        <strain evidence="1">GVMAG-S-1038524-41</strain>
    </source>
</reference>
<evidence type="ECO:0000313" key="1">
    <source>
        <dbReference type="EMBL" id="QHU06844.1"/>
    </source>
</evidence>
<proteinExistence type="predicted"/>
<dbReference type="AlphaFoldDB" id="A0A6C0JT38"/>
<protein>
    <submittedName>
        <fullName evidence="1">Uncharacterized protein</fullName>
    </submittedName>
</protein>
<sequence length="285" mass="33188">MNSINTNNRKPIMKNKTVAKTLGKNMGSKKYVFTLRGVHTEKVDQRFGISIVSNIHADENRPPQNTTKISDLSATRNTPEIISFIDEAKKSHKCTISMIDFRTKKDFTYDSNYNCFWDRNPIPSNVMAIGCPIKYVPNQAVKAYYSEISKDKYTIKENITAKKRQMIEEDGEDVLKILNKNYYLTDGIFCSFNCCMAYIEDNKHDSRYNMSEMLLLKMYHDIYPKRVASIDEAPHWRKLKPYGGDLTIEQLRDSFNKIEYREHGHVTSIPNFRSLGVLFEEKLKF</sequence>
<name>A0A6C0JT38_9ZZZZ</name>
<accession>A0A6C0JT38</accession>
<organism evidence="1">
    <name type="scientific">viral metagenome</name>
    <dbReference type="NCBI Taxonomy" id="1070528"/>
    <lineage>
        <taxon>unclassified sequences</taxon>
        <taxon>metagenomes</taxon>
        <taxon>organismal metagenomes</taxon>
    </lineage>
</organism>